<reference evidence="2" key="1">
    <citation type="submission" date="2020-09" db="EMBL/GenBank/DDBJ databases">
        <authorList>
            <person name="Kikuchi T."/>
        </authorList>
    </citation>
    <scope>NUCLEOTIDE SEQUENCE</scope>
    <source>
        <strain evidence="2">Ka4C1</strain>
    </source>
</reference>
<dbReference type="EMBL" id="CAJFDI010000002">
    <property type="protein sequence ID" value="CAD5217996.1"/>
    <property type="molecule type" value="Genomic_DNA"/>
</dbReference>
<dbReference type="Proteomes" id="UP000582659">
    <property type="component" value="Unassembled WGS sequence"/>
</dbReference>
<comment type="caution">
    <text evidence="2">The sequence shown here is derived from an EMBL/GenBank/DDBJ whole genome shotgun (WGS) entry which is preliminary data.</text>
</comment>
<sequence length="136" mass="15467">MKPFVVVLPLLVAAASAEHDLEELERVLSRLDRSVQVNLNINLHSALPSLPDILGLREDEPHFDEENMPRSRYARPAYGTRNFFRPVAYIPSPPKGQVVLPNITFEDLNNLTLGNPVSRPRRNKGYDNFYFLPSRG</sequence>
<dbReference type="AlphaFoldDB" id="A0A7I8WZ33"/>
<feature type="chain" id="PRO_5036400076" evidence="1">
    <location>
        <begin position="18"/>
        <end position="136"/>
    </location>
</feature>
<keyword evidence="1" id="KW-0732">Signal</keyword>
<gene>
    <name evidence="2" type="ORF">BXYJ_LOCUS5389</name>
</gene>
<proteinExistence type="predicted"/>
<dbReference type="EMBL" id="CAJFCV020000002">
    <property type="protein sequence ID" value="CAG9102339.1"/>
    <property type="molecule type" value="Genomic_DNA"/>
</dbReference>
<name>A0A7I8WZ33_BURXY</name>
<feature type="signal peptide" evidence="1">
    <location>
        <begin position="1"/>
        <end position="17"/>
    </location>
</feature>
<evidence type="ECO:0000313" key="2">
    <source>
        <dbReference type="EMBL" id="CAD5217996.1"/>
    </source>
</evidence>
<evidence type="ECO:0000313" key="3">
    <source>
        <dbReference type="Proteomes" id="UP000659654"/>
    </source>
</evidence>
<evidence type="ECO:0000256" key="1">
    <source>
        <dbReference type="SAM" id="SignalP"/>
    </source>
</evidence>
<protein>
    <submittedName>
        <fullName evidence="2">(pine wood nematode) hypothetical protein</fullName>
    </submittedName>
</protein>
<keyword evidence="3" id="KW-1185">Reference proteome</keyword>
<dbReference type="Proteomes" id="UP000659654">
    <property type="component" value="Unassembled WGS sequence"/>
</dbReference>
<dbReference type="SMR" id="A0A7I8WZ33"/>
<accession>A0A7I8WZ33</accession>
<organism evidence="2 3">
    <name type="scientific">Bursaphelenchus xylophilus</name>
    <name type="common">Pinewood nematode worm</name>
    <name type="synonym">Aphelenchoides xylophilus</name>
    <dbReference type="NCBI Taxonomy" id="6326"/>
    <lineage>
        <taxon>Eukaryota</taxon>
        <taxon>Metazoa</taxon>
        <taxon>Ecdysozoa</taxon>
        <taxon>Nematoda</taxon>
        <taxon>Chromadorea</taxon>
        <taxon>Rhabditida</taxon>
        <taxon>Tylenchina</taxon>
        <taxon>Tylenchomorpha</taxon>
        <taxon>Aphelenchoidea</taxon>
        <taxon>Aphelenchoididae</taxon>
        <taxon>Bursaphelenchus</taxon>
    </lineage>
</organism>